<protein>
    <submittedName>
        <fullName evidence="1">HAD-IB family hydrolase</fullName>
    </submittedName>
</protein>
<dbReference type="Gene3D" id="3.40.50.1000">
    <property type="entry name" value="HAD superfamily/HAD-like"/>
    <property type="match status" value="1"/>
</dbReference>
<name>A0ABX1NPN4_9RHOO</name>
<accession>A0ABX1NPN4</accession>
<proteinExistence type="predicted"/>
<evidence type="ECO:0000313" key="1">
    <source>
        <dbReference type="EMBL" id="NMG01342.1"/>
    </source>
</evidence>
<dbReference type="Proteomes" id="UP000634522">
    <property type="component" value="Unassembled WGS sequence"/>
</dbReference>
<dbReference type="InterPro" id="IPR036412">
    <property type="entry name" value="HAD-like_sf"/>
</dbReference>
<evidence type="ECO:0000313" key="2">
    <source>
        <dbReference type="Proteomes" id="UP000634522"/>
    </source>
</evidence>
<dbReference type="InterPro" id="IPR023214">
    <property type="entry name" value="HAD_sf"/>
</dbReference>
<keyword evidence="2" id="KW-1185">Reference proteome</keyword>
<organism evidence="1 2">
    <name type="scientific">Aromatoleum toluolicum</name>
    <dbReference type="NCBI Taxonomy" id="90060"/>
    <lineage>
        <taxon>Bacteria</taxon>
        <taxon>Pseudomonadati</taxon>
        <taxon>Pseudomonadota</taxon>
        <taxon>Betaproteobacteria</taxon>
        <taxon>Rhodocyclales</taxon>
        <taxon>Rhodocyclaceae</taxon>
        <taxon>Aromatoleum</taxon>
    </lineage>
</organism>
<gene>
    <name evidence="1" type="ORF">GPA27_28675</name>
</gene>
<dbReference type="SUPFAM" id="SSF56784">
    <property type="entry name" value="HAD-like"/>
    <property type="match status" value="1"/>
</dbReference>
<sequence>FYSDSMNDVPLLEKVNHPVATNPEPRLRALAQERGWRILDLFAEPASQTAS</sequence>
<dbReference type="EMBL" id="WTVS01000279">
    <property type="protein sequence ID" value="NMG01342.1"/>
    <property type="molecule type" value="Genomic_DNA"/>
</dbReference>
<dbReference type="GO" id="GO:0016787">
    <property type="term" value="F:hydrolase activity"/>
    <property type="evidence" value="ECO:0007669"/>
    <property type="project" value="UniProtKB-KW"/>
</dbReference>
<reference evidence="1 2" key="1">
    <citation type="submission" date="2019-12" db="EMBL/GenBank/DDBJ databases">
        <title>Comparative genomics gives insights into the taxonomy of the Azoarcus-Aromatoleum group and reveals separate origins of nif in the plant-associated Azoarcus and non-plant-associated Aromatoleum sub-groups.</title>
        <authorList>
            <person name="Lafos M."/>
            <person name="Maluk M."/>
            <person name="Batista M."/>
            <person name="Junghare M."/>
            <person name="Carmona M."/>
            <person name="Faoro H."/>
            <person name="Cruz L.M."/>
            <person name="Battistoni F."/>
            <person name="De Souza E."/>
            <person name="Pedrosa F."/>
            <person name="Chen W.-M."/>
            <person name="Poole P.S."/>
            <person name="Dixon R.A."/>
            <person name="James E.K."/>
        </authorList>
    </citation>
    <scope>NUCLEOTIDE SEQUENCE [LARGE SCALE GENOMIC DNA]</scope>
    <source>
        <strain evidence="1 2">T</strain>
    </source>
</reference>
<comment type="caution">
    <text evidence="1">The sequence shown here is derived from an EMBL/GenBank/DDBJ whole genome shotgun (WGS) entry which is preliminary data.</text>
</comment>
<keyword evidence="1" id="KW-0378">Hydrolase</keyword>
<feature type="non-terminal residue" evidence="1">
    <location>
        <position position="1"/>
    </location>
</feature>